<sequence length="114" mass="11077">MRHGDVTEADAAQKGTRKVKYAKTAALVAGSVAALGAAAPAFAVTTPTAPSFSLDSGLNQVMASAPQVVDPLVDTVAETTETVSKDGTVGKLAGQATGAAESATPLLGGVPLGG</sequence>
<feature type="signal peptide" evidence="1">
    <location>
        <begin position="1"/>
        <end position="43"/>
    </location>
</feature>
<gene>
    <name evidence="2" type="ORF">Smic_67100</name>
</gene>
<dbReference type="AlphaFoldDB" id="A0A7J0D1W7"/>
<organism evidence="2 3">
    <name type="scientific">Streptomyces microflavus</name>
    <name type="common">Streptomyces lipmanii</name>
    <dbReference type="NCBI Taxonomy" id="1919"/>
    <lineage>
        <taxon>Bacteria</taxon>
        <taxon>Bacillati</taxon>
        <taxon>Actinomycetota</taxon>
        <taxon>Actinomycetes</taxon>
        <taxon>Kitasatosporales</taxon>
        <taxon>Streptomycetaceae</taxon>
        <taxon>Streptomyces</taxon>
    </lineage>
</organism>
<comment type="caution">
    <text evidence="2">The sequence shown here is derived from an EMBL/GenBank/DDBJ whole genome shotgun (WGS) entry which is preliminary data.</text>
</comment>
<dbReference type="Proteomes" id="UP000498740">
    <property type="component" value="Unassembled WGS sequence"/>
</dbReference>
<keyword evidence="1" id="KW-0732">Signal</keyword>
<name>A0A7J0D1W7_STRMI</name>
<evidence type="ECO:0000313" key="3">
    <source>
        <dbReference type="Proteomes" id="UP000498740"/>
    </source>
</evidence>
<dbReference type="EMBL" id="BLWD01000001">
    <property type="protein sequence ID" value="GFN08154.1"/>
    <property type="molecule type" value="Genomic_DNA"/>
</dbReference>
<protein>
    <recommendedName>
        <fullName evidence="4">ATP-binding protein</fullName>
    </recommendedName>
</protein>
<feature type="chain" id="PRO_5029724684" description="ATP-binding protein" evidence="1">
    <location>
        <begin position="44"/>
        <end position="114"/>
    </location>
</feature>
<accession>A0A7J0D1W7</accession>
<proteinExistence type="predicted"/>
<evidence type="ECO:0000256" key="1">
    <source>
        <dbReference type="SAM" id="SignalP"/>
    </source>
</evidence>
<evidence type="ECO:0008006" key="4">
    <source>
        <dbReference type="Google" id="ProtNLM"/>
    </source>
</evidence>
<evidence type="ECO:0000313" key="2">
    <source>
        <dbReference type="EMBL" id="GFN08154.1"/>
    </source>
</evidence>
<reference evidence="2 3" key="1">
    <citation type="submission" date="2020-05" db="EMBL/GenBank/DDBJ databases">
        <title>Whole genome shotgun sequence of Streptomyces microflavus NBRC 13062.</title>
        <authorList>
            <person name="Komaki H."/>
            <person name="Tamura T."/>
        </authorList>
    </citation>
    <scope>NUCLEOTIDE SEQUENCE [LARGE SCALE GENOMIC DNA]</scope>
    <source>
        <strain evidence="2 3">NBRC 13062</strain>
    </source>
</reference>